<dbReference type="Gene3D" id="2.40.320.10">
    <property type="entry name" value="Hypothetical Protein Pfu-838710-001"/>
    <property type="match status" value="1"/>
</dbReference>
<feature type="active site" description="Proton acceptor" evidence="1">
    <location>
        <position position="29"/>
    </location>
</feature>
<name>A0A9D2CKC1_9BACE</name>
<proteinExistence type="predicted"/>
<dbReference type="PANTHER" id="PTHR40114:SF1">
    <property type="entry name" value="SLR0698 PROTEIN"/>
    <property type="match status" value="1"/>
</dbReference>
<evidence type="ECO:0000256" key="1">
    <source>
        <dbReference type="PIRSR" id="PIRSR016487-1"/>
    </source>
</evidence>
<dbReference type="EMBL" id="DXCV01000033">
    <property type="protein sequence ID" value="HIY87848.1"/>
    <property type="molecule type" value="Genomic_DNA"/>
</dbReference>
<comment type="caution">
    <text evidence="3">The sequence shown here is derived from an EMBL/GenBank/DDBJ whole genome shotgun (WGS) entry which is preliminary data.</text>
</comment>
<sequence length="157" mass="17897">MAQEIERKFLVTGDYRSSATSSSRIAQGYICCDGRTVRVRIRGDRGYLTIKGPSSDGGLSRYEWETEISLDDARDLMKLCRGGVIDKTRYLVPFGGHTFEVDEFYGDNEGLVVAEVELSSPDEPFERPAFLGREVTGDRRYYNAQLMQRPYCTWKEP</sequence>
<protein>
    <submittedName>
        <fullName evidence="3">CYTH domain-containing protein</fullName>
    </submittedName>
</protein>
<evidence type="ECO:0000313" key="3">
    <source>
        <dbReference type="EMBL" id="HIY87848.1"/>
    </source>
</evidence>
<gene>
    <name evidence="3" type="ORF">H9824_03960</name>
</gene>
<dbReference type="SUPFAM" id="SSF55154">
    <property type="entry name" value="CYTH-like phosphatases"/>
    <property type="match status" value="1"/>
</dbReference>
<dbReference type="PANTHER" id="PTHR40114">
    <property type="entry name" value="SLR0698 PROTEIN"/>
    <property type="match status" value="1"/>
</dbReference>
<evidence type="ECO:0000259" key="2">
    <source>
        <dbReference type="PROSITE" id="PS51707"/>
    </source>
</evidence>
<dbReference type="Pfam" id="PF01928">
    <property type="entry name" value="CYTH"/>
    <property type="match status" value="1"/>
</dbReference>
<accession>A0A9D2CKC1</accession>
<dbReference type="PROSITE" id="PS51707">
    <property type="entry name" value="CYTH"/>
    <property type="match status" value="1"/>
</dbReference>
<organism evidence="3 4">
    <name type="scientific">Candidatus Bacteroides pullicola</name>
    <dbReference type="NCBI Taxonomy" id="2838475"/>
    <lineage>
        <taxon>Bacteria</taxon>
        <taxon>Pseudomonadati</taxon>
        <taxon>Bacteroidota</taxon>
        <taxon>Bacteroidia</taxon>
        <taxon>Bacteroidales</taxon>
        <taxon>Bacteroidaceae</taxon>
        <taxon>Bacteroides</taxon>
    </lineage>
</organism>
<reference evidence="3" key="1">
    <citation type="journal article" date="2021" name="PeerJ">
        <title>Extensive microbial diversity within the chicken gut microbiome revealed by metagenomics and culture.</title>
        <authorList>
            <person name="Gilroy R."/>
            <person name="Ravi A."/>
            <person name="Getino M."/>
            <person name="Pursley I."/>
            <person name="Horton D.L."/>
            <person name="Alikhan N.F."/>
            <person name="Baker D."/>
            <person name="Gharbi K."/>
            <person name="Hall N."/>
            <person name="Watson M."/>
            <person name="Adriaenssens E.M."/>
            <person name="Foster-Nyarko E."/>
            <person name="Jarju S."/>
            <person name="Secka A."/>
            <person name="Antonio M."/>
            <person name="Oren A."/>
            <person name="Chaudhuri R.R."/>
            <person name="La Ragione R."/>
            <person name="Hildebrand F."/>
            <person name="Pallen M.J."/>
        </authorList>
    </citation>
    <scope>NUCLEOTIDE SEQUENCE</scope>
    <source>
        <strain evidence="3">Gambia2-208</strain>
    </source>
</reference>
<dbReference type="CDD" id="cd07891">
    <property type="entry name" value="CYTH-like_CthTTM-like_1"/>
    <property type="match status" value="1"/>
</dbReference>
<dbReference type="PIRSF" id="PIRSF016487">
    <property type="entry name" value="CYTH_UCP016487"/>
    <property type="match status" value="1"/>
</dbReference>
<evidence type="ECO:0000313" key="4">
    <source>
        <dbReference type="Proteomes" id="UP000886851"/>
    </source>
</evidence>
<dbReference type="Proteomes" id="UP000886851">
    <property type="component" value="Unassembled WGS sequence"/>
</dbReference>
<dbReference type="SMART" id="SM01118">
    <property type="entry name" value="CYTH"/>
    <property type="match status" value="1"/>
</dbReference>
<feature type="domain" description="CYTH" evidence="2">
    <location>
        <begin position="2"/>
        <end position="148"/>
    </location>
</feature>
<dbReference type="InterPro" id="IPR012042">
    <property type="entry name" value="NeuTTM/CthTTM-like"/>
</dbReference>
<dbReference type="InterPro" id="IPR023577">
    <property type="entry name" value="CYTH_domain"/>
</dbReference>
<reference evidence="3" key="2">
    <citation type="submission" date="2021-04" db="EMBL/GenBank/DDBJ databases">
        <authorList>
            <person name="Gilroy R."/>
        </authorList>
    </citation>
    <scope>NUCLEOTIDE SEQUENCE</scope>
    <source>
        <strain evidence="3">Gambia2-208</strain>
    </source>
</reference>
<dbReference type="InterPro" id="IPR033469">
    <property type="entry name" value="CYTH-like_dom_sf"/>
</dbReference>
<dbReference type="AlphaFoldDB" id="A0A9D2CKC1"/>